<evidence type="ECO:0000256" key="9">
    <source>
        <dbReference type="ARBA" id="ARBA00060997"/>
    </source>
</evidence>
<dbReference type="Gene3D" id="3.40.309.10">
    <property type="entry name" value="Aldehyde Dehydrogenase, Chain A, domain 2"/>
    <property type="match status" value="1"/>
</dbReference>
<evidence type="ECO:0000256" key="7">
    <source>
        <dbReference type="ARBA" id="ARBA00049024"/>
    </source>
</evidence>
<dbReference type="EMBL" id="ML993579">
    <property type="protein sequence ID" value="KAF2174243.1"/>
    <property type="molecule type" value="Genomic_DNA"/>
</dbReference>
<dbReference type="InterPro" id="IPR012134">
    <property type="entry name" value="Glu-5-SA_DH"/>
</dbReference>
<dbReference type="RefSeq" id="XP_033675132.1">
    <property type="nucleotide sequence ID" value="XM_033810363.1"/>
</dbReference>
<dbReference type="GO" id="GO:0055129">
    <property type="term" value="P:L-proline biosynthetic process"/>
    <property type="evidence" value="ECO:0007669"/>
    <property type="project" value="UniProtKB-UniPathway"/>
</dbReference>
<protein>
    <recommendedName>
        <fullName evidence="2">glutamate-5-semialdehyde dehydrogenase</fullName>
        <ecNumber evidence="2">1.2.1.41</ecNumber>
    </recommendedName>
    <alternativeName>
        <fullName evidence="11">Glutamate-5-semialdehyde dehydrogenase</fullName>
    </alternativeName>
    <alternativeName>
        <fullName evidence="10">Glutamyl-gamma-semialdehyde dehydrogenase</fullName>
    </alternativeName>
</protein>
<evidence type="ECO:0000256" key="11">
    <source>
        <dbReference type="ARBA" id="ARBA00077451"/>
    </source>
</evidence>
<dbReference type="GO" id="GO:0004350">
    <property type="term" value="F:glutamate-5-semialdehyde dehydrogenase activity"/>
    <property type="evidence" value="ECO:0007669"/>
    <property type="project" value="UniProtKB-EC"/>
</dbReference>
<keyword evidence="4" id="KW-0641">Proline biosynthesis</keyword>
<dbReference type="UniPathway" id="UPA00098">
    <property type="reaction ID" value="UER00360"/>
</dbReference>
<dbReference type="PANTHER" id="PTHR11063">
    <property type="entry name" value="GLUTAMATE SEMIALDEHYDE DEHYDROGENASE"/>
    <property type="match status" value="1"/>
</dbReference>
<accession>A0A6A6D532</accession>
<proteinExistence type="inferred from homology"/>
<gene>
    <name evidence="13" type="ORF">M409DRAFT_35255</name>
</gene>
<comment type="similarity">
    <text evidence="9">Belongs to the gamma-glutamyl phosphate reductase family.</text>
</comment>
<evidence type="ECO:0000256" key="1">
    <source>
        <dbReference type="ARBA" id="ARBA00004985"/>
    </source>
</evidence>
<dbReference type="PROSITE" id="PS01223">
    <property type="entry name" value="PROA"/>
    <property type="match status" value="1"/>
</dbReference>
<dbReference type="InterPro" id="IPR015590">
    <property type="entry name" value="Aldehyde_DH_dom"/>
</dbReference>
<evidence type="ECO:0000256" key="6">
    <source>
        <dbReference type="ARBA" id="ARBA00023002"/>
    </source>
</evidence>
<dbReference type="InterPro" id="IPR020593">
    <property type="entry name" value="G-glutamylP_reductase_CS"/>
</dbReference>
<dbReference type="AlphaFoldDB" id="A0A6A6D532"/>
<evidence type="ECO:0000256" key="4">
    <source>
        <dbReference type="ARBA" id="ARBA00022650"/>
    </source>
</evidence>
<sequence length="447" mass="47824">MSLTNASPEAAAKAAKTSSRTLATLSVDARNSALDAIHDALSNAREDILAANATDLELAKKSTENGELNPSIYKRLDLSRKGKFDDMLQGIKDVRGLADPVGRVDLHTELDDGLILQRQTCPIGVLLIIFEARPEVIANIASLAIKSANAAILKGGKESTESFKAIATVISKALESTQVPNDSIQLVTTRDAVDPLLELSEYIDLVIPRGSNDLVRHCQRKAHMPVLGHADGLCSLYLHHDADAKMAVDVIVDSKTDYPAACNALETLLVHEDALSSILPAVASALISKGVTLKCDPKSKQALSSLPEQTHIQPSTEQDYSTEFLDLILAIRTVSSPSEAIEHINTHGSHHTDAILTASKQVADTFLNGVDAACKFWNASTRFCDGMRFGFGTEVGISTNKVHARGPVGLEGLTIHEYRISGNGQVAAAYGSGSGKRAYKHVRLPIN</sequence>
<keyword evidence="14" id="KW-1185">Reference proteome</keyword>
<dbReference type="GeneID" id="54563635"/>
<keyword evidence="6" id="KW-0560">Oxidoreductase</keyword>
<evidence type="ECO:0000256" key="3">
    <source>
        <dbReference type="ARBA" id="ARBA00022605"/>
    </source>
</evidence>
<dbReference type="Proteomes" id="UP000799537">
    <property type="component" value="Unassembled WGS sequence"/>
</dbReference>
<dbReference type="InterPro" id="IPR016161">
    <property type="entry name" value="Ald_DH/histidinol_DH"/>
</dbReference>
<evidence type="ECO:0000313" key="13">
    <source>
        <dbReference type="EMBL" id="KAF2174243.1"/>
    </source>
</evidence>
<dbReference type="PANTHER" id="PTHR11063:SF8">
    <property type="entry name" value="DELTA-1-PYRROLINE-5-CARBOXYLATE SYNTHASE"/>
    <property type="match status" value="1"/>
</dbReference>
<evidence type="ECO:0000313" key="14">
    <source>
        <dbReference type="Proteomes" id="UP000799537"/>
    </source>
</evidence>
<name>A0A6A6D532_ZASCE</name>
<dbReference type="CDD" id="cd07079">
    <property type="entry name" value="ALDH_F18-19_ProA-GPR"/>
    <property type="match status" value="1"/>
</dbReference>
<evidence type="ECO:0000256" key="5">
    <source>
        <dbReference type="ARBA" id="ARBA00022857"/>
    </source>
</evidence>
<dbReference type="NCBIfam" id="NF001221">
    <property type="entry name" value="PRK00197.1"/>
    <property type="match status" value="1"/>
</dbReference>
<dbReference type="OrthoDB" id="1934954at2759"/>
<dbReference type="Gene3D" id="3.40.605.10">
    <property type="entry name" value="Aldehyde Dehydrogenase, Chain A, domain 1"/>
    <property type="match status" value="1"/>
</dbReference>
<evidence type="ECO:0000259" key="12">
    <source>
        <dbReference type="Pfam" id="PF00171"/>
    </source>
</evidence>
<feature type="domain" description="Aldehyde dehydrogenase" evidence="12">
    <location>
        <begin position="5"/>
        <end position="286"/>
    </location>
</feature>
<evidence type="ECO:0000256" key="10">
    <source>
        <dbReference type="ARBA" id="ARBA00075718"/>
    </source>
</evidence>
<dbReference type="Pfam" id="PF00171">
    <property type="entry name" value="Aldedh"/>
    <property type="match status" value="1"/>
</dbReference>
<dbReference type="InterPro" id="IPR000965">
    <property type="entry name" value="GPR_dom"/>
</dbReference>
<dbReference type="EC" id="1.2.1.41" evidence="2"/>
<comment type="pathway">
    <text evidence="1">Amino-acid biosynthesis; L-proline biosynthesis; L-glutamate 5-semialdehyde from L-glutamate: step 2/2.</text>
</comment>
<dbReference type="GO" id="GO:0050661">
    <property type="term" value="F:NADP binding"/>
    <property type="evidence" value="ECO:0007669"/>
    <property type="project" value="InterPro"/>
</dbReference>
<organism evidence="13 14">
    <name type="scientific">Zasmidium cellare ATCC 36951</name>
    <dbReference type="NCBI Taxonomy" id="1080233"/>
    <lineage>
        <taxon>Eukaryota</taxon>
        <taxon>Fungi</taxon>
        <taxon>Dikarya</taxon>
        <taxon>Ascomycota</taxon>
        <taxon>Pezizomycotina</taxon>
        <taxon>Dothideomycetes</taxon>
        <taxon>Dothideomycetidae</taxon>
        <taxon>Mycosphaerellales</taxon>
        <taxon>Mycosphaerellaceae</taxon>
        <taxon>Zasmidium</taxon>
    </lineage>
</organism>
<comment type="catalytic activity">
    <reaction evidence="7">
        <text>L-glutamate 5-semialdehyde + phosphate + NADP(+) = L-glutamyl 5-phosphate + NADPH + H(+)</text>
        <dbReference type="Rhea" id="RHEA:19541"/>
        <dbReference type="ChEBI" id="CHEBI:15378"/>
        <dbReference type="ChEBI" id="CHEBI:43474"/>
        <dbReference type="ChEBI" id="CHEBI:57783"/>
        <dbReference type="ChEBI" id="CHEBI:58066"/>
        <dbReference type="ChEBI" id="CHEBI:58274"/>
        <dbReference type="ChEBI" id="CHEBI:58349"/>
        <dbReference type="EC" id="1.2.1.41"/>
    </reaction>
</comment>
<dbReference type="HAMAP" id="MF_00412">
    <property type="entry name" value="ProA"/>
    <property type="match status" value="1"/>
</dbReference>
<dbReference type="InterPro" id="IPR016163">
    <property type="entry name" value="Ald_DH_C"/>
</dbReference>
<dbReference type="SUPFAM" id="SSF53720">
    <property type="entry name" value="ALDH-like"/>
    <property type="match status" value="1"/>
</dbReference>
<dbReference type="PIRSF" id="PIRSF000151">
    <property type="entry name" value="GPR"/>
    <property type="match status" value="1"/>
</dbReference>
<comment type="function">
    <text evidence="8">Catalyzes the NADPH dependent reduction of L-gamma-glutamyl 5-phosphate into L-glutamate 5-semialdehyde and phosphate. The product spontaneously undergoes cyclization to form 1-pyrroline-5-carboxylate.</text>
</comment>
<dbReference type="FunFam" id="3.40.309.10:FF:000006">
    <property type="entry name" value="Gamma-glutamyl phosphate reductase"/>
    <property type="match status" value="1"/>
</dbReference>
<evidence type="ECO:0000256" key="8">
    <source>
        <dbReference type="ARBA" id="ARBA00059423"/>
    </source>
</evidence>
<dbReference type="InterPro" id="IPR016162">
    <property type="entry name" value="Ald_DH_N"/>
</dbReference>
<dbReference type="NCBIfam" id="TIGR00407">
    <property type="entry name" value="proA"/>
    <property type="match status" value="1"/>
</dbReference>
<evidence type="ECO:0000256" key="2">
    <source>
        <dbReference type="ARBA" id="ARBA00013002"/>
    </source>
</evidence>
<keyword evidence="5" id="KW-0521">NADP</keyword>
<keyword evidence="3" id="KW-0028">Amino-acid biosynthesis</keyword>
<reference evidence="13" key="1">
    <citation type="journal article" date="2020" name="Stud. Mycol.">
        <title>101 Dothideomycetes genomes: a test case for predicting lifestyles and emergence of pathogens.</title>
        <authorList>
            <person name="Haridas S."/>
            <person name="Albert R."/>
            <person name="Binder M."/>
            <person name="Bloem J."/>
            <person name="Labutti K."/>
            <person name="Salamov A."/>
            <person name="Andreopoulos B."/>
            <person name="Baker S."/>
            <person name="Barry K."/>
            <person name="Bills G."/>
            <person name="Bluhm B."/>
            <person name="Cannon C."/>
            <person name="Castanera R."/>
            <person name="Culley D."/>
            <person name="Daum C."/>
            <person name="Ezra D."/>
            <person name="Gonzalez J."/>
            <person name="Henrissat B."/>
            <person name="Kuo A."/>
            <person name="Liang C."/>
            <person name="Lipzen A."/>
            <person name="Lutzoni F."/>
            <person name="Magnuson J."/>
            <person name="Mondo S."/>
            <person name="Nolan M."/>
            <person name="Ohm R."/>
            <person name="Pangilinan J."/>
            <person name="Park H.-J."/>
            <person name="Ramirez L."/>
            <person name="Alfaro M."/>
            <person name="Sun H."/>
            <person name="Tritt A."/>
            <person name="Yoshinaga Y."/>
            <person name="Zwiers L.-H."/>
            <person name="Turgeon B."/>
            <person name="Goodwin S."/>
            <person name="Spatafora J."/>
            <person name="Crous P."/>
            <person name="Grigoriev I."/>
        </authorList>
    </citation>
    <scope>NUCLEOTIDE SEQUENCE</scope>
    <source>
        <strain evidence="13">ATCC 36951</strain>
    </source>
</reference>